<organism evidence="1 2">
    <name type="scientific">Massilia frigida</name>
    <dbReference type="NCBI Taxonomy" id="2609281"/>
    <lineage>
        <taxon>Bacteria</taxon>
        <taxon>Pseudomonadati</taxon>
        <taxon>Pseudomonadota</taxon>
        <taxon>Betaproteobacteria</taxon>
        <taxon>Burkholderiales</taxon>
        <taxon>Oxalobacteraceae</taxon>
        <taxon>Telluria group</taxon>
        <taxon>Massilia</taxon>
    </lineage>
</organism>
<protein>
    <submittedName>
        <fullName evidence="1">Uncharacterized protein</fullName>
    </submittedName>
</protein>
<evidence type="ECO:0000313" key="1">
    <source>
        <dbReference type="EMBL" id="NHZ78123.1"/>
    </source>
</evidence>
<gene>
    <name evidence="1" type="ORF">F2P44_02255</name>
</gene>
<dbReference type="EMBL" id="WHJG01000001">
    <property type="protein sequence ID" value="NHZ78123.1"/>
    <property type="molecule type" value="Genomic_DNA"/>
</dbReference>
<proteinExistence type="predicted"/>
<dbReference type="RefSeq" id="WP_167084603.1">
    <property type="nucleotide sequence ID" value="NZ_WHJG01000001.1"/>
</dbReference>
<dbReference type="Proteomes" id="UP000621455">
    <property type="component" value="Unassembled WGS sequence"/>
</dbReference>
<evidence type="ECO:0000313" key="2">
    <source>
        <dbReference type="Proteomes" id="UP000621455"/>
    </source>
</evidence>
<keyword evidence="2" id="KW-1185">Reference proteome</keyword>
<reference evidence="1 2" key="1">
    <citation type="submission" date="2019-10" db="EMBL/GenBank/DDBJ databases">
        <title>Taxonomy of Antarctic Massilia spp.: description of Massilia rubra sp. nov., Massilia aquatica sp. nov., Massilia mucilaginosa sp. nov., Massilia frigida sp. nov. isolated from streams, lakes and regoliths.</title>
        <authorList>
            <person name="Holochova P."/>
            <person name="Sedlacek I."/>
            <person name="Kralova S."/>
            <person name="Maslanova I."/>
            <person name="Busse H.-J."/>
            <person name="Stankova E."/>
            <person name="Vrbovska V."/>
            <person name="Kovarovic V."/>
            <person name="Bartak M."/>
            <person name="Svec P."/>
            <person name="Pantucek R."/>
        </authorList>
    </citation>
    <scope>NUCLEOTIDE SEQUENCE [LARGE SCALE GENOMIC DNA]</scope>
    <source>
        <strain evidence="1 2">CCM 8695</strain>
    </source>
</reference>
<sequence length="75" mass="8050">MGLAIALGMLAELTKDGEDQADVLRAGLEAVNACLASMGAPAHTEPASMDKLDNRSHMQGELKHRCHHGLAYFFD</sequence>
<accession>A0ABX0MYJ7</accession>
<name>A0ABX0MYJ7_9BURK</name>
<comment type="caution">
    <text evidence="1">The sequence shown here is derived from an EMBL/GenBank/DDBJ whole genome shotgun (WGS) entry which is preliminary data.</text>
</comment>